<sequence>MERQTFHETIHCDVIGSETFLLTICTKCRDVPEGDIDAALINWVCSCGRCWKVHQAEDGDCEKQRLKRTVVRLGDFQYRFAELVNSLTLMEVVDGYQYPADFEKRRAFPAHPTRVLYKRDARSPAAQEAPIAMTLPVEMRKQAAAVENCVGAVVSLSPALAWLTKGSELKFQELNIRPKPVGQVLFWNTDSGQLERPANIHTVLVVSPDNDRRESSDDTEKQWWEKIGDAGWVLDPTFLQYSFETAVQPIFEYLWTRVWAHDATGQTTSALNSVDGFGSSFHHDLELNRDSDSDLTAVALVNEVWIRAMDNALYHQIEDLGGRDVFLNSSHEDFGRSQDLLERAVISAVREARDSVDAVLFLREATIIDSLRWLVSTSWGCGHGTMMNALQK</sequence>
<keyword evidence="2" id="KW-1185">Reference proteome</keyword>
<accession>A0A9W8WTN9</accession>
<dbReference type="EMBL" id="JAPEUV010000128">
    <property type="protein sequence ID" value="KAJ4332094.1"/>
    <property type="molecule type" value="Genomic_DNA"/>
</dbReference>
<dbReference type="OrthoDB" id="3757587at2759"/>
<organism evidence="1 2">
    <name type="scientific">Didymella glomerata</name>
    <dbReference type="NCBI Taxonomy" id="749621"/>
    <lineage>
        <taxon>Eukaryota</taxon>
        <taxon>Fungi</taxon>
        <taxon>Dikarya</taxon>
        <taxon>Ascomycota</taxon>
        <taxon>Pezizomycotina</taxon>
        <taxon>Dothideomycetes</taxon>
        <taxon>Pleosporomycetidae</taxon>
        <taxon>Pleosporales</taxon>
        <taxon>Pleosporineae</taxon>
        <taxon>Didymellaceae</taxon>
        <taxon>Didymella</taxon>
    </lineage>
</organism>
<comment type="caution">
    <text evidence="1">The sequence shown here is derived from an EMBL/GenBank/DDBJ whole genome shotgun (WGS) entry which is preliminary data.</text>
</comment>
<dbReference type="AlphaFoldDB" id="A0A9W8WTN9"/>
<gene>
    <name evidence="1" type="ORF">N0V87_008655</name>
</gene>
<dbReference type="Proteomes" id="UP001140562">
    <property type="component" value="Unassembled WGS sequence"/>
</dbReference>
<reference evidence="1" key="1">
    <citation type="submission" date="2022-10" db="EMBL/GenBank/DDBJ databases">
        <title>Tapping the CABI collections for fungal endophytes: first genome assemblies for Collariella, Neodidymelliopsis, Ascochyta clinopodiicola, Didymella pomorum, Didymosphaeria variabile, Neocosmospora piperis and Neocucurbitaria cava.</title>
        <authorList>
            <person name="Hill R."/>
        </authorList>
    </citation>
    <scope>NUCLEOTIDE SEQUENCE</scope>
    <source>
        <strain evidence="1">IMI 360193</strain>
    </source>
</reference>
<proteinExistence type="predicted"/>
<protein>
    <submittedName>
        <fullName evidence="1">Uncharacterized protein</fullName>
    </submittedName>
</protein>
<evidence type="ECO:0000313" key="1">
    <source>
        <dbReference type="EMBL" id="KAJ4332094.1"/>
    </source>
</evidence>
<evidence type="ECO:0000313" key="2">
    <source>
        <dbReference type="Proteomes" id="UP001140562"/>
    </source>
</evidence>
<name>A0A9W8WTN9_9PLEO</name>